<evidence type="ECO:0000313" key="2">
    <source>
        <dbReference type="EMBL" id="KAH7972861.1"/>
    </source>
</evidence>
<keyword evidence="3" id="KW-1185">Reference proteome</keyword>
<feature type="region of interest" description="Disordered" evidence="1">
    <location>
        <begin position="121"/>
        <end position="146"/>
    </location>
</feature>
<evidence type="ECO:0000313" key="3">
    <source>
        <dbReference type="Proteomes" id="UP000821837"/>
    </source>
</evidence>
<comment type="caution">
    <text evidence="2">The sequence shown here is derived from an EMBL/GenBank/DDBJ whole genome shotgun (WGS) entry which is preliminary data.</text>
</comment>
<reference evidence="2" key="1">
    <citation type="journal article" date="2020" name="Cell">
        <title>Large-Scale Comparative Analyses of Tick Genomes Elucidate Their Genetic Diversity and Vector Capacities.</title>
        <authorList>
            <consortium name="Tick Genome and Microbiome Consortium (TIGMIC)"/>
            <person name="Jia N."/>
            <person name="Wang J."/>
            <person name="Shi W."/>
            <person name="Du L."/>
            <person name="Sun Y."/>
            <person name="Zhan W."/>
            <person name="Jiang J.F."/>
            <person name="Wang Q."/>
            <person name="Zhang B."/>
            <person name="Ji P."/>
            <person name="Bell-Sakyi L."/>
            <person name="Cui X.M."/>
            <person name="Yuan T.T."/>
            <person name="Jiang B.G."/>
            <person name="Yang W.F."/>
            <person name="Lam T.T."/>
            <person name="Chang Q.C."/>
            <person name="Ding S.J."/>
            <person name="Wang X.J."/>
            <person name="Zhu J.G."/>
            <person name="Ruan X.D."/>
            <person name="Zhao L."/>
            <person name="Wei J.T."/>
            <person name="Ye R.Z."/>
            <person name="Que T.C."/>
            <person name="Du C.H."/>
            <person name="Zhou Y.H."/>
            <person name="Cheng J.X."/>
            <person name="Dai P.F."/>
            <person name="Guo W.B."/>
            <person name="Han X.H."/>
            <person name="Huang E.J."/>
            <person name="Li L.F."/>
            <person name="Wei W."/>
            <person name="Gao Y.C."/>
            <person name="Liu J.Z."/>
            <person name="Shao H.Z."/>
            <person name="Wang X."/>
            <person name="Wang C.C."/>
            <person name="Yang T.C."/>
            <person name="Huo Q.B."/>
            <person name="Li W."/>
            <person name="Chen H.Y."/>
            <person name="Chen S.E."/>
            <person name="Zhou L.G."/>
            <person name="Ni X.B."/>
            <person name="Tian J.H."/>
            <person name="Sheng Y."/>
            <person name="Liu T."/>
            <person name="Pan Y.S."/>
            <person name="Xia L.Y."/>
            <person name="Li J."/>
            <person name="Zhao F."/>
            <person name="Cao W.C."/>
        </authorList>
    </citation>
    <scope>NUCLEOTIDE SEQUENCE</scope>
    <source>
        <strain evidence="2">Rsan-2018</strain>
    </source>
</reference>
<protein>
    <submittedName>
        <fullName evidence="2">Uncharacterized protein</fullName>
    </submittedName>
</protein>
<dbReference type="AlphaFoldDB" id="A0A9D4QAT2"/>
<sequence length="231" mass="25909">MHDILLDALPAELRHMSAASSSSPQPYDDLCAAVLARYGETTARYRGPVSSGFPLRQRERYHPARSPPIPTTYLPRLRLYAPLVRPPAHWFPRRTTRPTMFRIPRPTTLLLPIDQSATRCVSSTTSADGPSGMPAIRPSSLASPARDTSLTTASTLAALPPTWKLTRTTSRPLFAPRSRRFRRQRYPNTTFHRLLSSAPLVSSDQCRPRRLPQQKFVPLTNSGRTCRTLLL</sequence>
<organism evidence="2 3">
    <name type="scientific">Rhipicephalus sanguineus</name>
    <name type="common">Brown dog tick</name>
    <name type="synonym">Ixodes sanguineus</name>
    <dbReference type="NCBI Taxonomy" id="34632"/>
    <lineage>
        <taxon>Eukaryota</taxon>
        <taxon>Metazoa</taxon>
        <taxon>Ecdysozoa</taxon>
        <taxon>Arthropoda</taxon>
        <taxon>Chelicerata</taxon>
        <taxon>Arachnida</taxon>
        <taxon>Acari</taxon>
        <taxon>Parasitiformes</taxon>
        <taxon>Ixodida</taxon>
        <taxon>Ixodoidea</taxon>
        <taxon>Ixodidae</taxon>
        <taxon>Rhipicephalinae</taxon>
        <taxon>Rhipicephalus</taxon>
        <taxon>Rhipicephalus</taxon>
    </lineage>
</organism>
<name>A0A9D4QAT2_RHISA</name>
<dbReference type="Proteomes" id="UP000821837">
    <property type="component" value="Chromosome 11"/>
</dbReference>
<accession>A0A9D4QAT2</accession>
<reference evidence="2" key="2">
    <citation type="submission" date="2021-09" db="EMBL/GenBank/DDBJ databases">
        <authorList>
            <person name="Jia N."/>
            <person name="Wang J."/>
            <person name="Shi W."/>
            <person name="Du L."/>
            <person name="Sun Y."/>
            <person name="Zhan W."/>
            <person name="Jiang J."/>
            <person name="Wang Q."/>
            <person name="Zhang B."/>
            <person name="Ji P."/>
            <person name="Sakyi L.B."/>
            <person name="Cui X."/>
            <person name="Yuan T."/>
            <person name="Jiang B."/>
            <person name="Yang W."/>
            <person name="Lam T.T.-Y."/>
            <person name="Chang Q."/>
            <person name="Ding S."/>
            <person name="Wang X."/>
            <person name="Zhu J."/>
            <person name="Ruan X."/>
            <person name="Zhao L."/>
            <person name="Wei J."/>
            <person name="Que T."/>
            <person name="Du C."/>
            <person name="Cheng J."/>
            <person name="Dai P."/>
            <person name="Han X."/>
            <person name="Huang E."/>
            <person name="Gao Y."/>
            <person name="Liu J."/>
            <person name="Shao H."/>
            <person name="Ye R."/>
            <person name="Li L."/>
            <person name="Wei W."/>
            <person name="Wang X."/>
            <person name="Wang C."/>
            <person name="Huo Q."/>
            <person name="Li W."/>
            <person name="Guo W."/>
            <person name="Chen H."/>
            <person name="Chen S."/>
            <person name="Zhou L."/>
            <person name="Zhou L."/>
            <person name="Ni X."/>
            <person name="Tian J."/>
            <person name="Zhou Y."/>
            <person name="Sheng Y."/>
            <person name="Liu T."/>
            <person name="Pan Y."/>
            <person name="Xia L."/>
            <person name="Li J."/>
            <person name="Zhao F."/>
            <person name="Cao W."/>
        </authorList>
    </citation>
    <scope>NUCLEOTIDE SEQUENCE</scope>
    <source>
        <strain evidence="2">Rsan-2018</strain>
        <tissue evidence="2">Larvae</tissue>
    </source>
</reference>
<proteinExistence type="predicted"/>
<evidence type="ECO:0000256" key="1">
    <source>
        <dbReference type="SAM" id="MobiDB-lite"/>
    </source>
</evidence>
<gene>
    <name evidence="2" type="ORF">HPB52_018102</name>
</gene>
<dbReference type="EMBL" id="JABSTV010001247">
    <property type="protein sequence ID" value="KAH7972861.1"/>
    <property type="molecule type" value="Genomic_DNA"/>
</dbReference>